<dbReference type="HOGENOM" id="CLU_144725_0_0_10"/>
<dbReference type="OrthoDB" id="9805856at2"/>
<evidence type="ECO:0000313" key="5">
    <source>
        <dbReference type="EMBL" id="ABB29062.1"/>
    </source>
</evidence>
<dbReference type="SUPFAM" id="SSF47413">
    <property type="entry name" value="lambda repressor-like DNA-binding domains"/>
    <property type="match status" value="1"/>
</dbReference>
<dbReference type="AlphaFoldDB" id="Q3APL3"/>
<dbReference type="PROSITE" id="PS50943">
    <property type="entry name" value="HTH_CROC1"/>
    <property type="match status" value="1"/>
</dbReference>
<evidence type="ECO:0000256" key="2">
    <source>
        <dbReference type="ARBA" id="ARBA00023125"/>
    </source>
</evidence>
<keyword evidence="3" id="KW-0804">Transcription</keyword>
<accession>Q3APL3</accession>
<organism evidence="5">
    <name type="scientific">Chlorobium chlorochromatii (strain CaD3)</name>
    <dbReference type="NCBI Taxonomy" id="340177"/>
    <lineage>
        <taxon>Bacteria</taxon>
        <taxon>Pseudomonadati</taxon>
        <taxon>Chlorobiota</taxon>
        <taxon>Chlorobiia</taxon>
        <taxon>Chlorobiales</taxon>
        <taxon>Chlorobiaceae</taxon>
        <taxon>Chlorobium/Pelodictyon group</taxon>
        <taxon>Chlorobium</taxon>
    </lineage>
</organism>
<dbReference type="InterPro" id="IPR001387">
    <property type="entry name" value="Cro/C1-type_HTH"/>
</dbReference>
<dbReference type="CDD" id="cd00093">
    <property type="entry name" value="HTH_XRE"/>
    <property type="match status" value="1"/>
</dbReference>
<keyword evidence="2" id="KW-0238">DNA-binding</keyword>
<dbReference type="KEGG" id="cch:Cag_1811"/>
<sequence length="108" mass="12152">MKNKSKTYQSEAFAAIHETASGMYDVGVIDKQTMREFDEVCLTPIHHVTPSDIKALREREEVSQSVFARYLNVSKDVVSQWERGAKKPAGTTLKLLALVERKGIRTIA</sequence>
<dbReference type="EMBL" id="CP000108">
    <property type="protein sequence ID" value="ABB29062.1"/>
    <property type="molecule type" value="Genomic_DNA"/>
</dbReference>
<evidence type="ECO:0000256" key="3">
    <source>
        <dbReference type="ARBA" id="ARBA00023163"/>
    </source>
</evidence>
<dbReference type="GO" id="GO:0003677">
    <property type="term" value="F:DNA binding"/>
    <property type="evidence" value="ECO:0007669"/>
    <property type="project" value="UniProtKB-KW"/>
</dbReference>
<dbReference type="InterPro" id="IPR010982">
    <property type="entry name" value="Lambda_DNA-bd_dom_sf"/>
</dbReference>
<dbReference type="PANTHER" id="PTHR36511">
    <property type="entry name" value="MERR FAMILY BACTERIAL REGULATORY PROTEIN"/>
    <property type="match status" value="1"/>
</dbReference>
<name>Q3APL3_CHLCH</name>
<keyword evidence="1" id="KW-0805">Transcription regulation</keyword>
<evidence type="ECO:0000256" key="1">
    <source>
        <dbReference type="ARBA" id="ARBA00023015"/>
    </source>
</evidence>
<dbReference type="PANTHER" id="PTHR36511:SF3">
    <property type="entry name" value="ANTITOXIN HIGA-2"/>
    <property type="match status" value="1"/>
</dbReference>
<dbReference type="InterPro" id="IPR052359">
    <property type="entry name" value="HTH-type_reg/antitoxin"/>
</dbReference>
<dbReference type="Pfam" id="PF01381">
    <property type="entry name" value="HTH_3"/>
    <property type="match status" value="1"/>
</dbReference>
<feature type="domain" description="HTH cro/C1-type" evidence="4">
    <location>
        <begin position="53"/>
        <end position="97"/>
    </location>
</feature>
<dbReference type="SMART" id="SM00530">
    <property type="entry name" value="HTH_XRE"/>
    <property type="match status" value="1"/>
</dbReference>
<evidence type="ECO:0000259" key="4">
    <source>
        <dbReference type="PROSITE" id="PS50943"/>
    </source>
</evidence>
<protein>
    <submittedName>
        <fullName evidence="5">Transcriptional regulator, XRE family</fullName>
    </submittedName>
</protein>
<dbReference type="eggNOG" id="COG2944">
    <property type="taxonomic scope" value="Bacteria"/>
</dbReference>
<proteinExistence type="predicted"/>
<reference evidence="5" key="1">
    <citation type="submission" date="2005-08" db="EMBL/GenBank/DDBJ databases">
        <title>Complete sequence of Chlorobium chlorochromatii CaD3.</title>
        <authorList>
            <person name="Copeland A."/>
            <person name="Lucas S."/>
            <person name="Lapidus A."/>
            <person name="Barry K."/>
            <person name="Detter J.C."/>
            <person name="Glavina T."/>
            <person name="Hammon N."/>
            <person name="Israni S."/>
            <person name="Pitluck S."/>
            <person name="Bryant D."/>
            <person name="Schmutz J."/>
            <person name="Larimer F."/>
            <person name="Land M."/>
            <person name="Kyrpides N."/>
            <person name="Ivanova N."/>
            <person name="Richardson P."/>
        </authorList>
    </citation>
    <scope>NUCLEOTIDE SEQUENCE [LARGE SCALE GENOMIC DNA]</scope>
    <source>
        <strain evidence="5">CaD3</strain>
    </source>
</reference>
<dbReference type="STRING" id="340177.Cag_1811"/>
<gene>
    <name evidence="5" type="ordered locus">Cag_1811</name>
</gene>
<dbReference type="Gene3D" id="1.10.260.40">
    <property type="entry name" value="lambda repressor-like DNA-binding domains"/>
    <property type="match status" value="1"/>
</dbReference>